<evidence type="ECO:0000256" key="2">
    <source>
        <dbReference type="ARBA" id="ARBA00010488"/>
    </source>
</evidence>
<dbReference type="InParanoid" id="A0A3G9JFQ6"/>
<dbReference type="EMBL" id="AP019309">
    <property type="protein sequence ID" value="BBH27195.1"/>
    <property type="molecule type" value="Genomic_DNA"/>
</dbReference>
<keyword evidence="4 7" id="KW-0808">Transferase</keyword>
<dbReference type="InterPro" id="IPR051612">
    <property type="entry name" value="Teichoic_Acid_Biosynth"/>
</dbReference>
<dbReference type="OrthoDB" id="9811865at2"/>
<comment type="similarity">
    <text evidence="2">Belongs to the CDP-glycerol glycerophosphotransferase family.</text>
</comment>
<protein>
    <submittedName>
        <fullName evidence="7">Glycosyl transferase group 2</fullName>
    </submittedName>
</protein>
<dbReference type="Gene3D" id="3.40.50.11820">
    <property type="match status" value="1"/>
</dbReference>
<accession>A0A3G9JFQ6</accession>
<dbReference type="Proteomes" id="UP000268059">
    <property type="component" value="Chromosome"/>
</dbReference>
<dbReference type="PANTHER" id="PTHR37316">
    <property type="entry name" value="TEICHOIC ACID GLYCEROL-PHOSPHATE PRIMASE"/>
    <property type="match status" value="1"/>
</dbReference>
<dbReference type="KEGG" id="ebm:SG0102_21290"/>
<dbReference type="InterPro" id="IPR007554">
    <property type="entry name" value="Glycerophosphate_synth"/>
</dbReference>
<dbReference type="AlphaFoldDB" id="A0A3G9JFQ6"/>
<evidence type="ECO:0000256" key="3">
    <source>
        <dbReference type="ARBA" id="ARBA00022475"/>
    </source>
</evidence>
<dbReference type="RefSeq" id="WP_125119946.1">
    <property type="nucleotide sequence ID" value="NZ_AP019309.1"/>
</dbReference>
<reference evidence="7 8" key="1">
    <citation type="submission" date="2018-11" db="EMBL/GenBank/DDBJ databases">
        <title>Novel Erysipelotrichaceae bacterium isolated from small intestine of a swine.</title>
        <authorList>
            <person name="Kim J.S."/>
            <person name="Choe H."/>
            <person name="Lee Y.R."/>
            <person name="Kim K.M."/>
            <person name="Park D.S."/>
        </authorList>
    </citation>
    <scope>NUCLEOTIDE SEQUENCE [LARGE SCALE GENOMIC DNA]</scope>
    <source>
        <strain evidence="7 8">SG0102</strain>
    </source>
</reference>
<evidence type="ECO:0000313" key="7">
    <source>
        <dbReference type="EMBL" id="BBH27195.1"/>
    </source>
</evidence>
<evidence type="ECO:0000256" key="1">
    <source>
        <dbReference type="ARBA" id="ARBA00004202"/>
    </source>
</evidence>
<dbReference type="GO" id="GO:0019350">
    <property type="term" value="P:teichoic acid biosynthetic process"/>
    <property type="evidence" value="ECO:0007669"/>
    <property type="project" value="UniProtKB-KW"/>
</dbReference>
<keyword evidence="6" id="KW-0472">Membrane</keyword>
<keyword evidence="5" id="KW-0777">Teichoic acid biosynthesis</keyword>
<dbReference type="GO" id="GO:0047355">
    <property type="term" value="F:CDP-glycerol glycerophosphotransferase activity"/>
    <property type="evidence" value="ECO:0007669"/>
    <property type="project" value="InterPro"/>
</dbReference>
<proteinExistence type="inferred from homology"/>
<comment type="subcellular location">
    <subcellularLocation>
        <location evidence="1">Cell membrane</location>
        <topology evidence="1">Peripheral membrane protein</topology>
    </subcellularLocation>
</comment>
<evidence type="ECO:0000313" key="8">
    <source>
        <dbReference type="Proteomes" id="UP000268059"/>
    </source>
</evidence>
<dbReference type="Gene3D" id="3.40.50.12580">
    <property type="match status" value="1"/>
</dbReference>
<dbReference type="InterPro" id="IPR043149">
    <property type="entry name" value="TagF_N"/>
</dbReference>
<dbReference type="FunCoup" id="A0A3G9JFQ6">
    <property type="interactions" value="15"/>
</dbReference>
<dbReference type="Pfam" id="PF04464">
    <property type="entry name" value="Glyphos_transf"/>
    <property type="match status" value="1"/>
</dbReference>
<evidence type="ECO:0000256" key="4">
    <source>
        <dbReference type="ARBA" id="ARBA00022679"/>
    </source>
</evidence>
<dbReference type="InterPro" id="IPR043148">
    <property type="entry name" value="TagF_C"/>
</dbReference>
<dbReference type="GO" id="GO:0005886">
    <property type="term" value="C:plasma membrane"/>
    <property type="evidence" value="ECO:0007669"/>
    <property type="project" value="UniProtKB-SubCell"/>
</dbReference>
<sequence>MRSTRSIIIENVAIKRIMVHIDGENTNPHLTVKALVLRDYITNTILKPTKITWDGTHFHLSFNLMSINHETPLPSGDWYLIAIDGKDHSHESYPIPSLVEAMGERTFNISNQYNAYFDKSAKNYYHAESKIDQDNLSYFLKIDYSKPAVPLTWLQKKKKAHKKRMHNLSVWGFVKTFNFFKRFNKPGGNRLLFTSSSRKELGGNEAFIYNRMVERGVDKQFQIDFSFKENIKDRRSFFNKFSFTRKLAMANIIICDDYQPELYHVDYAPHTDIIQVWHACGAFKTVGLERLGKPGAPAFDTRVHKCYTAMCVSSQLAAAHYAEAFGIEEHKIMPLGVPRTDIFFDENYKKKVIPEVLASFPQIKGAKEVIMYAPTFRGVNARTASFPMDMIDFEGIGAYLKAHQSIMLIKMHPFVREPLPIPDEFKDVIIDASSFREINDMLFVTDLLITDYSSVIYEFSLFRKPMLFYAFDRMKYEADRGFYEPYSEMVPGKIVRTSEDLLKALEKRDFEFEKVDPFVKKNFRYTDGHSTDRIIDTLLLKK</sequence>
<dbReference type="PANTHER" id="PTHR37316:SF2">
    <property type="entry name" value="TEICHOIC ACID RIBITOL-PHOSPHATE POLYMERASE TARK"/>
    <property type="match status" value="1"/>
</dbReference>
<keyword evidence="8" id="KW-1185">Reference proteome</keyword>
<name>A0A3G9JFQ6_9FIRM</name>
<evidence type="ECO:0000256" key="5">
    <source>
        <dbReference type="ARBA" id="ARBA00022944"/>
    </source>
</evidence>
<keyword evidence="3" id="KW-1003">Cell membrane</keyword>
<organism evidence="7 8">
    <name type="scientific">Intestinibaculum porci</name>
    <dbReference type="NCBI Taxonomy" id="2487118"/>
    <lineage>
        <taxon>Bacteria</taxon>
        <taxon>Bacillati</taxon>
        <taxon>Bacillota</taxon>
        <taxon>Erysipelotrichia</taxon>
        <taxon>Erysipelotrichales</taxon>
        <taxon>Erysipelotrichaceae</taxon>
        <taxon>Intestinibaculum</taxon>
    </lineage>
</organism>
<evidence type="ECO:0000256" key="6">
    <source>
        <dbReference type="ARBA" id="ARBA00023136"/>
    </source>
</evidence>
<dbReference type="SUPFAM" id="SSF53756">
    <property type="entry name" value="UDP-Glycosyltransferase/glycogen phosphorylase"/>
    <property type="match status" value="1"/>
</dbReference>
<gene>
    <name evidence="7" type="ORF">SG0102_21290</name>
</gene>